<evidence type="ECO:0000313" key="1">
    <source>
        <dbReference type="EMBL" id="KAJ8947185.1"/>
    </source>
</evidence>
<protein>
    <submittedName>
        <fullName evidence="1">Uncharacterized protein</fullName>
    </submittedName>
</protein>
<comment type="caution">
    <text evidence="1">The sequence shown here is derived from an EMBL/GenBank/DDBJ whole genome shotgun (WGS) entry which is preliminary data.</text>
</comment>
<dbReference type="EMBL" id="JAPWTK010000168">
    <property type="protein sequence ID" value="KAJ8947185.1"/>
    <property type="molecule type" value="Genomic_DNA"/>
</dbReference>
<dbReference type="Proteomes" id="UP001162162">
    <property type="component" value="Unassembled WGS sequence"/>
</dbReference>
<accession>A0AAV8Y728</accession>
<gene>
    <name evidence="1" type="ORF">NQ318_015531</name>
</gene>
<name>A0AAV8Y728_9CUCU</name>
<evidence type="ECO:0000313" key="2">
    <source>
        <dbReference type="Proteomes" id="UP001162162"/>
    </source>
</evidence>
<sequence length="87" mass="10317">MQTENLDFLNKILFTDEATFTRRAVFNWRINHHEFVNIWCGVILSLDVLNCHANIYVNFPHRLIGRGRRCEFSSGVAEENTRSREYI</sequence>
<proteinExistence type="predicted"/>
<reference evidence="1" key="1">
    <citation type="journal article" date="2023" name="Insect Mol. Biol.">
        <title>Genome sequencing provides insights into the evolution of gene families encoding plant cell wall-degrading enzymes in longhorned beetles.</title>
        <authorList>
            <person name="Shin N.R."/>
            <person name="Okamura Y."/>
            <person name="Kirsch R."/>
            <person name="Pauchet Y."/>
        </authorList>
    </citation>
    <scope>NUCLEOTIDE SEQUENCE</scope>
    <source>
        <strain evidence="1">AMC_N1</strain>
    </source>
</reference>
<keyword evidence="2" id="KW-1185">Reference proteome</keyword>
<organism evidence="1 2">
    <name type="scientific">Aromia moschata</name>
    <dbReference type="NCBI Taxonomy" id="1265417"/>
    <lineage>
        <taxon>Eukaryota</taxon>
        <taxon>Metazoa</taxon>
        <taxon>Ecdysozoa</taxon>
        <taxon>Arthropoda</taxon>
        <taxon>Hexapoda</taxon>
        <taxon>Insecta</taxon>
        <taxon>Pterygota</taxon>
        <taxon>Neoptera</taxon>
        <taxon>Endopterygota</taxon>
        <taxon>Coleoptera</taxon>
        <taxon>Polyphaga</taxon>
        <taxon>Cucujiformia</taxon>
        <taxon>Chrysomeloidea</taxon>
        <taxon>Cerambycidae</taxon>
        <taxon>Cerambycinae</taxon>
        <taxon>Callichromatini</taxon>
        <taxon>Aromia</taxon>
    </lineage>
</organism>
<dbReference type="AlphaFoldDB" id="A0AAV8Y728"/>